<dbReference type="Gene3D" id="1.10.10.1450">
    <property type="match status" value="1"/>
</dbReference>
<evidence type="ECO:0000313" key="3">
    <source>
        <dbReference type="Proteomes" id="UP001235939"/>
    </source>
</evidence>
<sequence>MELPLVNVSTCELRVVIRFFTAKNETQVNIHRNLVSVYGEGCMSIQMVRRWLSWFLEGRQNLHDDERSGRPVTATDNAAVAAVRNVMEADRRVTIDEIMILLPPGIEIGRSSIGTIMLDVLNFRKAKFTISAGKVMAIVFWECKGVFLVDYLSPNPTVNAERYCEVLTKLRTAIKRNHPGPWSRKVLLVHDNARPHAARTTQTLLENFKWEFFTHPTYSPELSPSDFHLFPALKLHLGGKLFANDDEVQAEANHWLRRQDTAWYNSGIKKMLQRYQKCSDRNGDYVEKKYHHVDDKNYTHINGIEYRPHVAQVVKASLQELEWEVLQHPPYSPDLAPTDYHLFRSMSNHMRGTTFDDEEDIKTWLNNFFDTRPGDFWWNGINKLVEHWEEVVNNNGEYIID</sequence>
<evidence type="ECO:0000259" key="1">
    <source>
        <dbReference type="Pfam" id="PF17906"/>
    </source>
</evidence>
<organism evidence="2 3">
    <name type="scientific">Cordylochernes scorpioides</name>
    <dbReference type="NCBI Taxonomy" id="51811"/>
    <lineage>
        <taxon>Eukaryota</taxon>
        <taxon>Metazoa</taxon>
        <taxon>Ecdysozoa</taxon>
        <taxon>Arthropoda</taxon>
        <taxon>Chelicerata</taxon>
        <taxon>Arachnida</taxon>
        <taxon>Pseudoscorpiones</taxon>
        <taxon>Cheliferoidea</taxon>
        <taxon>Chernetidae</taxon>
        <taxon>Cordylochernes</taxon>
    </lineage>
</organism>
<dbReference type="PANTHER" id="PTHR46060:SF1">
    <property type="entry name" value="MARINER MOS1 TRANSPOSASE-LIKE PROTEIN"/>
    <property type="match status" value="1"/>
</dbReference>
<evidence type="ECO:0000313" key="2">
    <source>
        <dbReference type="EMBL" id="UYV68227.1"/>
    </source>
</evidence>
<dbReference type="InterPro" id="IPR052709">
    <property type="entry name" value="Transposase-MT_Hybrid"/>
</dbReference>
<gene>
    <name evidence="2" type="ORF">LAZ67_5003481</name>
</gene>
<reference evidence="2 3" key="1">
    <citation type="submission" date="2022-01" db="EMBL/GenBank/DDBJ databases">
        <title>A chromosomal length assembly of Cordylochernes scorpioides.</title>
        <authorList>
            <person name="Zeh D."/>
            <person name="Zeh J."/>
        </authorList>
    </citation>
    <scope>NUCLEOTIDE SEQUENCE [LARGE SCALE GENOMIC DNA]</scope>
    <source>
        <strain evidence="2">IN4F17</strain>
        <tissue evidence="2">Whole Body</tissue>
    </source>
</reference>
<dbReference type="InterPro" id="IPR036397">
    <property type="entry name" value="RNaseH_sf"/>
</dbReference>
<name>A0ABY6KIH2_9ARAC</name>
<feature type="domain" description="Mos1 transposase HTH" evidence="1">
    <location>
        <begin position="13"/>
        <end position="58"/>
    </location>
</feature>
<proteinExistence type="predicted"/>
<dbReference type="EMBL" id="CP092867">
    <property type="protein sequence ID" value="UYV68227.1"/>
    <property type="molecule type" value="Genomic_DNA"/>
</dbReference>
<dbReference type="InterPro" id="IPR041426">
    <property type="entry name" value="Mos1_HTH"/>
</dbReference>
<accession>A0ABY6KIH2</accession>
<protein>
    <recommendedName>
        <fullName evidence="1">Mos1 transposase HTH domain-containing protein</fullName>
    </recommendedName>
</protein>
<dbReference type="PANTHER" id="PTHR46060">
    <property type="entry name" value="MARINER MOS1 TRANSPOSASE-LIKE PROTEIN"/>
    <property type="match status" value="1"/>
</dbReference>
<keyword evidence="3" id="KW-1185">Reference proteome</keyword>
<dbReference type="InterPro" id="IPR001888">
    <property type="entry name" value="Transposase_1"/>
</dbReference>
<dbReference type="Pfam" id="PF01359">
    <property type="entry name" value="Transposase_1"/>
    <property type="match status" value="1"/>
</dbReference>
<dbReference type="Pfam" id="PF17906">
    <property type="entry name" value="HTH_48"/>
    <property type="match status" value="1"/>
</dbReference>
<dbReference type="Proteomes" id="UP001235939">
    <property type="component" value="Chromosome 05"/>
</dbReference>
<dbReference type="Gene3D" id="3.30.420.10">
    <property type="entry name" value="Ribonuclease H-like superfamily/Ribonuclease H"/>
    <property type="match status" value="2"/>
</dbReference>